<evidence type="ECO:0008006" key="4">
    <source>
        <dbReference type="Google" id="ProtNLM"/>
    </source>
</evidence>
<accession>A0A853IAE0</accession>
<dbReference type="Proteomes" id="UP000569732">
    <property type="component" value="Unassembled WGS sequence"/>
</dbReference>
<dbReference type="AlphaFoldDB" id="A0A853IAE0"/>
<gene>
    <name evidence="2" type="ORF">H0A36_09330</name>
</gene>
<protein>
    <recommendedName>
        <fullName evidence="4">Lipoprotein</fullName>
    </recommendedName>
</protein>
<dbReference type="Pfam" id="PF03923">
    <property type="entry name" value="Lipoprotein_16"/>
    <property type="match status" value="1"/>
</dbReference>
<feature type="chain" id="PRO_5032976195" description="Lipoprotein" evidence="1">
    <location>
        <begin position="23"/>
        <end position="193"/>
    </location>
</feature>
<evidence type="ECO:0000256" key="1">
    <source>
        <dbReference type="SAM" id="SignalP"/>
    </source>
</evidence>
<sequence>MMIKKLVHTALLSTLIVTGGCALSPQQVEVAPNITLPVKVPVVKNTVNVSVVDDRLSKVLGTRGGIYDKTSTLTIKNDITLAVKHAVEQALLKMEMQLDPNNPAVRFTVYIDKIDYSTPAQNYVTEVNINAVARAEVKFGDRVYHGRYQSTAKHKVVKAPSETKNEEIVNGIINNVLDRMFSDQALVKFLRSG</sequence>
<dbReference type="PROSITE" id="PS51257">
    <property type="entry name" value="PROKAR_LIPOPROTEIN"/>
    <property type="match status" value="1"/>
</dbReference>
<evidence type="ECO:0000313" key="2">
    <source>
        <dbReference type="EMBL" id="NYZ66215.1"/>
    </source>
</evidence>
<comment type="caution">
    <text evidence="2">The sequence shown here is derived from an EMBL/GenBank/DDBJ whole genome shotgun (WGS) entry which is preliminary data.</text>
</comment>
<name>A0A853IAE0_9GAMM</name>
<dbReference type="EMBL" id="JACCKB010000011">
    <property type="protein sequence ID" value="NYZ66215.1"/>
    <property type="molecule type" value="Genomic_DNA"/>
</dbReference>
<reference evidence="2 3" key="1">
    <citation type="submission" date="2020-07" db="EMBL/GenBank/DDBJ databases">
        <title>Endozoicomonas sp. nov., isolated from sediment.</title>
        <authorList>
            <person name="Gu T."/>
        </authorList>
    </citation>
    <scope>NUCLEOTIDE SEQUENCE [LARGE SCALE GENOMIC DNA]</scope>
    <source>
        <strain evidence="2 3">SM1973</strain>
    </source>
</reference>
<dbReference type="InterPro" id="IPR005619">
    <property type="entry name" value="Uncharacterised_YajG"/>
</dbReference>
<keyword evidence="3" id="KW-1185">Reference proteome</keyword>
<keyword evidence="1" id="KW-0732">Signal</keyword>
<organism evidence="2 3">
    <name type="scientific">Spartinivicinus marinus</name>
    <dbReference type="NCBI Taxonomy" id="2994442"/>
    <lineage>
        <taxon>Bacteria</taxon>
        <taxon>Pseudomonadati</taxon>
        <taxon>Pseudomonadota</taxon>
        <taxon>Gammaproteobacteria</taxon>
        <taxon>Oceanospirillales</taxon>
        <taxon>Zooshikellaceae</taxon>
        <taxon>Spartinivicinus</taxon>
    </lineage>
</organism>
<evidence type="ECO:0000313" key="3">
    <source>
        <dbReference type="Proteomes" id="UP000569732"/>
    </source>
</evidence>
<proteinExistence type="predicted"/>
<dbReference type="RefSeq" id="WP_180568243.1">
    <property type="nucleotide sequence ID" value="NZ_JACCKB010000011.1"/>
</dbReference>
<feature type="signal peptide" evidence="1">
    <location>
        <begin position="1"/>
        <end position="22"/>
    </location>
</feature>